<dbReference type="CDD" id="cd01025">
    <property type="entry name" value="TOPRIM_recR"/>
    <property type="match status" value="1"/>
</dbReference>
<evidence type="ECO:0000256" key="5">
    <source>
        <dbReference type="ARBA" id="ARBA00023172"/>
    </source>
</evidence>
<dbReference type="Proteomes" id="UP000278804">
    <property type="component" value="Chromosome"/>
</dbReference>
<keyword evidence="5 7" id="KW-0233">DNA recombination</keyword>
<dbReference type="InterPro" id="IPR034137">
    <property type="entry name" value="TOPRIM_RecR"/>
</dbReference>
<evidence type="ECO:0000256" key="1">
    <source>
        <dbReference type="ARBA" id="ARBA00022723"/>
    </source>
</evidence>
<keyword evidence="6 7" id="KW-0234">DNA repair</keyword>
<dbReference type="AlphaFoldDB" id="A0A3S8RL40"/>
<dbReference type="Pfam" id="PF21176">
    <property type="entry name" value="RecR_HhH"/>
    <property type="match status" value="1"/>
</dbReference>
<keyword evidence="10" id="KW-1185">Reference proteome</keyword>
<dbReference type="PROSITE" id="PS01300">
    <property type="entry name" value="RECR"/>
    <property type="match status" value="1"/>
</dbReference>
<dbReference type="NCBIfam" id="TIGR00615">
    <property type="entry name" value="recR"/>
    <property type="match status" value="1"/>
</dbReference>
<dbReference type="GO" id="GO:0006310">
    <property type="term" value="P:DNA recombination"/>
    <property type="evidence" value="ECO:0007669"/>
    <property type="project" value="UniProtKB-UniRule"/>
</dbReference>
<dbReference type="Gene3D" id="6.10.250.240">
    <property type="match status" value="1"/>
</dbReference>
<reference evidence="9 10" key="1">
    <citation type="journal article" date="2020" name="Int. J. Syst. Evol. Microbiol.">
        <title>Description of Erysipelothrix piscisicarius sp. nov., an emergent fish pathogen, and assessment of virulence using a tiger barb (Puntigrus tetrazona) infection model.</title>
        <authorList>
            <person name="Pomaranski E.K."/>
            <person name="Griffin M.J."/>
            <person name="Camus A.C."/>
            <person name="Armwood A.R."/>
            <person name="Shelley J."/>
            <person name="Waldbieser G.C."/>
            <person name="LaFrentz B.R."/>
            <person name="Garcia J.C."/>
            <person name="Yanong R."/>
            <person name="Soto E."/>
        </authorList>
    </citation>
    <scope>NUCLEOTIDE SEQUENCE [LARGE SCALE GENOMIC DNA]</scope>
    <source>
        <strain evidence="9 10">15TAL0474</strain>
    </source>
</reference>
<keyword evidence="2 7" id="KW-0227">DNA damage</keyword>
<feature type="domain" description="Toprim" evidence="8">
    <location>
        <begin position="79"/>
        <end position="172"/>
    </location>
</feature>
<name>A0A3S8RL40_9FIRM</name>
<dbReference type="Gene3D" id="3.30.60.80">
    <property type="match status" value="1"/>
</dbReference>
<dbReference type="InterPro" id="IPR015967">
    <property type="entry name" value="Rcmb_RecR_Znf"/>
</dbReference>
<evidence type="ECO:0000313" key="9">
    <source>
        <dbReference type="EMBL" id="AZK43634.1"/>
    </source>
</evidence>
<evidence type="ECO:0000256" key="3">
    <source>
        <dbReference type="ARBA" id="ARBA00022771"/>
    </source>
</evidence>
<evidence type="ECO:0000256" key="4">
    <source>
        <dbReference type="ARBA" id="ARBA00022833"/>
    </source>
</evidence>
<evidence type="ECO:0000256" key="7">
    <source>
        <dbReference type="HAMAP-Rule" id="MF_00017"/>
    </source>
</evidence>
<dbReference type="PANTHER" id="PTHR30446:SF0">
    <property type="entry name" value="RECOMBINATION PROTEIN RECR"/>
    <property type="match status" value="1"/>
</dbReference>
<evidence type="ECO:0000313" key="10">
    <source>
        <dbReference type="Proteomes" id="UP000278804"/>
    </source>
</evidence>
<gene>
    <name evidence="7 9" type="primary">recR</name>
    <name evidence="9" type="ORF">EEI45_01460</name>
</gene>
<keyword evidence="4 7" id="KW-0862">Zinc</keyword>
<protein>
    <recommendedName>
        <fullName evidence="7">Recombination protein RecR</fullName>
    </recommendedName>
</protein>
<evidence type="ECO:0000259" key="8">
    <source>
        <dbReference type="PROSITE" id="PS50880"/>
    </source>
</evidence>
<proteinExistence type="inferred from homology"/>
<keyword evidence="1 7" id="KW-0479">Metal-binding</keyword>
<dbReference type="Pfam" id="PF13662">
    <property type="entry name" value="Toprim_4"/>
    <property type="match status" value="1"/>
</dbReference>
<dbReference type="PROSITE" id="PS50880">
    <property type="entry name" value="TOPRIM"/>
    <property type="match status" value="1"/>
</dbReference>
<dbReference type="GO" id="GO:0003677">
    <property type="term" value="F:DNA binding"/>
    <property type="evidence" value="ECO:0007669"/>
    <property type="project" value="UniProtKB-UniRule"/>
</dbReference>
<dbReference type="SMART" id="SM00493">
    <property type="entry name" value="TOPRIM"/>
    <property type="match status" value="1"/>
</dbReference>
<evidence type="ECO:0000256" key="6">
    <source>
        <dbReference type="ARBA" id="ARBA00023204"/>
    </source>
</evidence>
<keyword evidence="3 7" id="KW-0863">Zinc-finger</keyword>
<sequence length="196" mass="21880">MYPKKLEKLIESFMMLPGVGQKTAERYALSILDQKPEDVDKFSQDLSTARHEIQSCKVCHNLADEAVCQICQDETRNRSIICVVATAKEAFSIEKMNEYHGVYHVLGGLISTQKGILPENLNIQSLINRVDENVTEVILAINATVEGEMTSLYLAKKLEDQADVSRLAFGLPIGGHLDYADDMTLMKAFEGRSKVK</sequence>
<feature type="zinc finger region" description="C4-type" evidence="7">
    <location>
        <begin position="56"/>
        <end position="71"/>
    </location>
</feature>
<dbReference type="KEGG" id="eri:EEI45_01460"/>
<comment type="similarity">
    <text evidence="7">Belongs to the RecR family.</text>
</comment>
<dbReference type="InterPro" id="IPR000093">
    <property type="entry name" value="DNA_Rcmb_RecR"/>
</dbReference>
<evidence type="ECO:0000256" key="2">
    <source>
        <dbReference type="ARBA" id="ARBA00022763"/>
    </source>
</evidence>
<dbReference type="HAMAP" id="MF_00017">
    <property type="entry name" value="RecR"/>
    <property type="match status" value="1"/>
</dbReference>
<comment type="function">
    <text evidence="7">May play a role in DNA repair. It seems to be involved in an RecBC-independent recombinational process of DNA repair. It may act with RecF and RecO.</text>
</comment>
<accession>A0A3S8RL40</accession>
<dbReference type="InterPro" id="IPR006171">
    <property type="entry name" value="TOPRIM_dom"/>
</dbReference>
<dbReference type="Gene3D" id="1.10.8.420">
    <property type="entry name" value="RecR Domain 1"/>
    <property type="match status" value="1"/>
</dbReference>
<dbReference type="InterPro" id="IPR023627">
    <property type="entry name" value="Rcmb_RecR"/>
</dbReference>
<dbReference type="RefSeq" id="WP_125163852.1">
    <property type="nucleotide sequence ID" value="NZ_CP034234.1"/>
</dbReference>
<organism evidence="9 10">
    <name type="scientific">Erysipelothrix piscisicarius</name>
    <dbReference type="NCBI Taxonomy" id="2485784"/>
    <lineage>
        <taxon>Bacteria</taxon>
        <taxon>Bacillati</taxon>
        <taxon>Bacillota</taxon>
        <taxon>Erysipelotrichia</taxon>
        <taxon>Erysipelotrichales</taxon>
        <taxon>Erysipelotrichaceae</taxon>
        <taxon>Erysipelothrix</taxon>
    </lineage>
</organism>
<dbReference type="SUPFAM" id="SSF111304">
    <property type="entry name" value="Recombination protein RecR"/>
    <property type="match status" value="1"/>
</dbReference>
<dbReference type="EMBL" id="CP034234">
    <property type="protein sequence ID" value="AZK43634.1"/>
    <property type="molecule type" value="Genomic_DNA"/>
</dbReference>
<dbReference type="Pfam" id="PF02132">
    <property type="entry name" value="RecR_ZnF"/>
    <property type="match status" value="1"/>
</dbReference>
<dbReference type="GO" id="GO:0006281">
    <property type="term" value="P:DNA repair"/>
    <property type="evidence" value="ECO:0007669"/>
    <property type="project" value="UniProtKB-UniRule"/>
</dbReference>
<dbReference type="Gene3D" id="3.40.1360.10">
    <property type="match status" value="1"/>
</dbReference>
<dbReference type="Pfam" id="PF21175">
    <property type="entry name" value="RecR_C"/>
    <property type="match status" value="1"/>
</dbReference>
<dbReference type="GO" id="GO:0008270">
    <property type="term" value="F:zinc ion binding"/>
    <property type="evidence" value="ECO:0007669"/>
    <property type="project" value="UniProtKB-KW"/>
</dbReference>
<dbReference type="PANTHER" id="PTHR30446">
    <property type="entry name" value="RECOMBINATION PROTEIN RECR"/>
    <property type="match status" value="1"/>
</dbReference>